<keyword evidence="5" id="KW-0418">Kinase</keyword>
<dbReference type="NCBIfam" id="TIGR00229">
    <property type="entry name" value="sensory_box"/>
    <property type="match status" value="1"/>
</dbReference>
<dbReference type="Pfam" id="PF02518">
    <property type="entry name" value="HATPase_c"/>
    <property type="match status" value="1"/>
</dbReference>
<dbReference type="SMART" id="SM00091">
    <property type="entry name" value="PAS"/>
    <property type="match status" value="1"/>
</dbReference>
<dbReference type="EMBL" id="JACXXH010000001">
    <property type="protein sequence ID" value="MBD3862547.1"/>
    <property type="molecule type" value="Genomic_DNA"/>
</dbReference>
<keyword evidence="3" id="KW-0597">Phosphoprotein</keyword>
<evidence type="ECO:0000256" key="1">
    <source>
        <dbReference type="ARBA" id="ARBA00000085"/>
    </source>
</evidence>
<dbReference type="InterPro" id="IPR035965">
    <property type="entry name" value="PAS-like_dom_sf"/>
</dbReference>
<evidence type="ECO:0000256" key="5">
    <source>
        <dbReference type="ARBA" id="ARBA00022777"/>
    </source>
</evidence>
<dbReference type="InterPro" id="IPR036890">
    <property type="entry name" value="HATPase_C_sf"/>
</dbReference>
<evidence type="ECO:0000259" key="8">
    <source>
        <dbReference type="PROSITE" id="PS50113"/>
    </source>
</evidence>
<evidence type="ECO:0000313" key="10">
    <source>
        <dbReference type="Proteomes" id="UP000627521"/>
    </source>
</evidence>
<dbReference type="InterPro" id="IPR001610">
    <property type="entry name" value="PAC"/>
</dbReference>
<dbReference type="PROSITE" id="PS50109">
    <property type="entry name" value="HIS_KIN"/>
    <property type="match status" value="1"/>
</dbReference>
<dbReference type="SUPFAM" id="SSF55874">
    <property type="entry name" value="ATPase domain of HSP90 chaperone/DNA topoisomerase II/histidine kinase"/>
    <property type="match status" value="1"/>
</dbReference>
<dbReference type="Gene3D" id="3.30.565.10">
    <property type="entry name" value="Histidine kinase-like ATPase, C-terminal domain"/>
    <property type="match status" value="1"/>
</dbReference>
<proteinExistence type="predicted"/>
<dbReference type="PRINTS" id="PR00344">
    <property type="entry name" value="BCTRLSENSOR"/>
</dbReference>
<dbReference type="Pfam" id="PF08447">
    <property type="entry name" value="PAS_3"/>
    <property type="match status" value="1"/>
</dbReference>
<keyword evidence="4" id="KW-0808">Transferase</keyword>
<dbReference type="InterPro" id="IPR000014">
    <property type="entry name" value="PAS"/>
</dbReference>
<dbReference type="InterPro" id="IPR052162">
    <property type="entry name" value="Sensor_kinase/Photoreceptor"/>
</dbReference>
<dbReference type="Pfam" id="PF13426">
    <property type="entry name" value="PAS_9"/>
    <property type="match status" value="1"/>
</dbReference>
<dbReference type="InterPro" id="IPR005467">
    <property type="entry name" value="His_kinase_dom"/>
</dbReference>
<evidence type="ECO:0000259" key="6">
    <source>
        <dbReference type="PROSITE" id="PS50109"/>
    </source>
</evidence>
<dbReference type="CDD" id="cd00130">
    <property type="entry name" value="PAS"/>
    <property type="match status" value="1"/>
</dbReference>
<dbReference type="PROSITE" id="PS50112">
    <property type="entry name" value="PAS"/>
    <property type="match status" value="1"/>
</dbReference>
<evidence type="ECO:0000256" key="4">
    <source>
        <dbReference type="ARBA" id="ARBA00022679"/>
    </source>
</evidence>
<dbReference type="SMART" id="SM00387">
    <property type="entry name" value="HATPase_c"/>
    <property type="match status" value="1"/>
</dbReference>
<evidence type="ECO:0000256" key="2">
    <source>
        <dbReference type="ARBA" id="ARBA00012438"/>
    </source>
</evidence>
<dbReference type="EC" id="2.7.13.3" evidence="2"/>
<feature type="domain" description="PAC" evidence="8">
    <location>
        <begin position="216"/>
        <end position="268"/>
    </location>
</feature>
<dbReference type="PANTHER" id="PTHR43304:SF1">
    <property type="entry name" value="PAC DOMAIN-CONTAINING PROTEIN"/>
    <property type="match status" value="1"/>
</dbReference>
<comment type="catalytic activity">
    <reaction evidence="1">
        <text>ATP + protein L-histidine = ADP + protein N-phospho-L-histidine.</text>
        <dbReference type="EC" id="2.7.13.3"/>
    </reaction>
</comment>
<dbReference type="PANTHER" id="PTHR43304">
    <property type="entry name" value="PHYTOCHROME-LIKE PROTEIN CPH1"/>
    <property type="match status" value="1"/>
</dbReference>
<gene>
    <name evidence="9" type="ORF">IEG06_03720</name>
</gene>
<keyword evidence="10" id="KW-1185">Reference proteome</keyword>
<dbReference type="InterPro" id="IPR004358">
    <property type="entry name" value="Sig_transdc_His_kin-like_C"/>
</dbReference>
<evidence type="ECO:0000259" key="7">
    <source>
        <dbReference type="PROSITE" id="PS50112"/>
    </source>
</evidence>
<dbReference type="InterPro" id="IPR003594">
    <property type="entry name" value="HATPase_dom"/>
</dbReference>
<dbReference type="SMART" id="SM00086">
    <property type="entry name" value="PAC"/>
    <property type="match status" value="2"/>
</dbReference>
<dbReference type="Proteomes" id="UP000627521">
    <property type="component" value="Unassembled WGS sequence"/>
</dbReference>
<feature type="domain" description="PAS" evidence="7">
    <location>
        <begin position="142"/>
        <end position="212"/>
    </location>
</feature>
<sequence>MRIDNNEILSDEILDKDFLNTIEDALAIGSWELNLLSNSLKWSSVTKKIHDVDANYVPNVDTAINFYKKGQHREKILALFHKALNHGENYDDEFIIITSKGEEKWVRAIGHPKFKNGVCVAIRGIFQDITRKTLESKKTLIREKEFKSLFDYSLTGMAKVSLTGEWLKVNNSICRMLGYTKADLLKLSFRDITHPKDLNIGNKELALILSGRMDNFKVNKRYIHKNGKVIYCNVSATIVRDSNGHPQHFIANINDISEIEINKNKISDLLAISSKQNDRLLNFARIVSHNLRSHGGNLEMLLNLKKEDYPENTNDEYFPLMEEAIGNLNETIENLNEVALYKDLDNKSSVPVSLLKYSKNAISNITATTISNNVDIKILIDNNITVYTIPAYLDSILINLLTNAIKYKRQNVTPEITLEAFQTEVYTILKIGDNGLGIDLEKHKDKLFGMYNVFHKHEDSRGLGLFIVKNQIDAMGGKIEVESTVGKGTTFTIYFKN</sequence>
<evidence type="ECO:0000313" key="9">
    <source>
        <dbReference type="EMBL" id="MBD3862547.1"/>
    </source>
</evidence>
<dbReference type="SUPFAM" id="SSF55785">
    <property type="entry name" value="PYP-like sensor domain (PAS domain)"/>
    <property type="match status" value="2"/>
</dbReference>
<dbReference type="RefSeq" id="WP_191100977.1">
    <property type="nucleotide sequence ID" value="NZ_JACXXH010000001.1"/>
</dbReference>
<reference evidence="9 10" key="1">
    <citation type="submission" date="2020-09" db="EMBL/GenBank/DDBJ databases">
        <title>Bacillus nautilus sp. nov., Chryseoglobus crepusculi sp. nov, and Psychrobacter noctis sp. nov., isolated from deep-sea sponges from the equatorial Atlantic.</title>
        <authorList>
            <person name="Stennett H.L."/>
            <person name="Williams S.E."/>
        </authorList>
    </citation>
    <scope>NUCLEOTIDE SEQUENCE [LARGE SCALE GENOMIC DNA]</scope>
    <source>
        <strain evidence="9 10">28M-24</strain>
    </source>
</reference>
<feature type="domain" description="Histidine kinase" evidence="6">
    <location>
        <begin position="286"/>
        <end position="497"/>
    </location>
</feature>
<dbReference type="InterPro" id="IPR000700">
    <property type="entry name" value="PAS-assoc_C"/>
</dbReference>
<comment type="caution">
    <text evidence="9">The sequence shown here is derived from an EMBL/GenBank/DDBJ whole genome shotgun (WGS) entry which is preliminary data.</text>
</comment>
<evidence type="ECO:0000256" key="3">
    <source>
        <dbReference type="ARBA" id="ARBA00022553"/>
    </source>
</evidence>
<organism evidence="9 10">
    <name type="scientific">Olleya marilimosa</name>
    <dbReference type="NCBI Taxonomy" id="272164"/>
    <lineage>
        <taxon>Bacteria</taxon>
        <taxon>Pseudomonadati</taxon>
        <taxon>Bacteroidota</taxon>
        <taxon>Flavobacteriia</taxon>
        <taxon>Flavobacteriales</taxon>
        <taxon>Flavobacteriaceae</taxon>
    </lineage>
</organism>
<protein>
    <recommendedName>
        <fullName evidence="2">histidine kinase</fullName>
        <ecNumber evidence="2">2.7.13.3</ecNumber>
    </recommendedName>
</protein>
<accession>A0ABR8LQP2</accession>
<name>A0ABR8LQP2_9FLAO</name>
<dbReference type="InterPro" id="IPR013655">
    <property type="entry name" value="PAS_fold_3"/>
</dbReference>
<dbReference type="PROSITE" id="PS50113">
    <property type="entry name" value="PAC"/>
    <property type="match status" value="1"/>
</dbReference>
<dbReference type="Gene3D" id="3.30.450.20">
    <property type="entry name" value="PAS domain"/>
    <property type="match status" value="2"/>
</dbReference>